<dbReference type="GO" id="GO:0000139">
    <property type="term" value="C:Golgi membrane"/>
    <property type="evidence" value="ECO:0007669"/>
    <property type="project" value="TreeGrafter"/>
</dbReference>
<evidence type="ECO:0000256" key="8">
    <source>
        <dbReference type="SAM" id="MobiDB-lite"/>
    </source>
</evidence>
<feature type="compositionally biased region" description="Low complexity" evidence="8">
    <location>
        <begin position="71"/>
        <end position="80"/>
    </location>
</feature>
<evidence type="ECO:0000256" key="6">
    <source>
        <dbReference type="ARBA" id="ARBA00023054"/>
    </source>
</evidence>
<keyword evidence="5 9" id="KW-1133">Transmembrane helix</keyword>
<protein>
    <submittedName>
        <fullName evidence="11">Er-golgi snare complex subunit</fullName>
    </submittedName>
</protein>
<evidence type="ECO:0000256" key="5">
    <source>
        <dbReference type="ARBA" id="ARBA00022989"/>
    </source>
</evidence>
<evidence type="ECO:0000256" key="7">
    <source>
        <dbReference type="ARBA" id="ARBA00023136"/>
    </source>
</evidence>
<evidence type="ECO:0000313" key="11">
    <source>
        <dbReference type="EMBL" id="OAA63500.1"/>
    </source>
</evidence>
<comment type="similarity">
    <text evidence="2">Belongs to the syntaxin family.</text>
</comment>
<dbReference type="GO" id="GO:0048278">
    <property type="term" value="P:vesicle docking"/>
    <property type="evidence" value="ECO:0007669"/>
    <property type="project" value="TreeGrafter"/>
</dbReference>
<feature type="domain" description="T-SNARE coiled-coil homology" evidence="10">
    <location>
        <begin position="310"/>
        <end position="372"/>
    </location>
</feature>
<dbReference type="Pfam" id="PF11416">
    <property type="entry name" value="Syntaxin-5_N"/>
    <property type="match status" value="1"/>
</dbReference>
<dbReference type="InterPro" id="IPR000727">
    <property type="entry name" value="T_SNARE_dom"/>
</dbReference>
<keyword evidence="7 9" id="KW-0472">Membrane</keyword>
<feature type="region of interest" description="Disordered" evidence="8">
    <location>
        <begin position="42"/>
        <end position="94"/>
    </location>
</feature>
<name>A0A162ML07_9HYPO</name>
<accession>A0A162ML07</accession>
<feature type="region of interest" description="Disordered" evidence="8">
    <location>
        <begin position="246"/>
        <end position="288"/>
    </location>
</feature>
<dbReference type="AlphaFoldDB" id="A0A162ML07"/>
<feature type="compositionally biased region" description="Gly residues" evidence="8">
    <location>
        <begin position="276"/>
        <end position="286"/>
    </location>
</feature>
<dbReference type="SMART" id="SM00397">
    <property type="entry name" value="t_SNARE"/>
    <property type="match status" value="1"/>
</dbReference>
<evidence type="ECO:0000256" key="3">
    <source>
        <dbReference type="ARBA" id="ARBA00022448"/>
    </source>
</evidence>
<comment type="caution">
    <text evidence="11">The sequence shown here is derived from an EMBL/GenBank/DDBJ whole genome shotgun (WGS) entry which is preliminary data.</text>
</comment>
<feature type="compositionally biased region" description="Gly residues" evidence="8">
    <location>
        <begin position="81"/>
        <end position="90"/>
    </location>
</feature>
<evidence type="ECO:0000259" key="10">
    <source>
        <dbReference type="PROSITE" id="PS50192"/>
    </source>
</evidence>
<keyword evidence="3" id="KW-0813">Transport</keyword>
<feature type="transmembrane region" description="Helical" evidence="9">
    <location>
        <begin position="381"/>
        <end position="400"/>
    </location>
</feature>
<dbReference type="PANTHER" id="PTHR19957">
    <property type="entry name" value="SYNTAXIN"/>
    <property type="match status" value="1"/>
</dbReference>
<dbReference type="OrthoDB" id="421009at2759"/>
<dbReference type="Gene3D" id="1.20.58.70">
    <property type="match status" value="1"/>
</dbReference>
<dbReference type="PANTHER" id="PTHR19957:SF3">
    <property type="entry name" value="SYNTAXIN-5"/>
    <property type="match status" value="1"/>
</dbReference>
<dbReference type="GO" id="GO:0006888">
    <property type="term" value="P:endoplasmic reticulum to Golgi vesicle-mediated transport"/>
    <property type="evidence" value="ECO:0007669"/>
    <property type="project" value="TreeGrafter"/>
</dbReference>
<dbReference type="GO" id="GO:0006886">
    <property type="term" value="P:intracellular protein transport"/>
    <property type="evidence" value="ECO:0007669"/>
    <property type="project" value="TreeGrafter"/>
</dbReference>
<proteinExistence type="inferred from homology"/>
<dbReference type="InterPro" id="IPR045242">
    <property type="entry name" value="Syntaxin"/>
</dbReference>
<evidence type="ECO:0000256" key="4">
    <source>
        <dbReference type="ARBA" id="ARBA00022692"/>
    </source>
</evidence>
<keyword evidence="6" id="KW-0175">Coiled coil</keyword>
<evidence type="ECO:0000256" key="9">
    <source>
        <dbReference type="SAM" id="Phobius"/>
    </source>
</evidence>
<dbReference type="CDD" id="cd15844">
    <property type="entry name" value="SNARE_syntaxin5"/>
    <property type="match status" value="1"/>
</dbReference>
<keyword evidence="12" id="KW-1185">Reference proteome</keyword>
<dbReference type="EMBL" id="AZHD01000005">
    <property type="protein sequence ID" value="OAA63500.1"/>
    <property type="molecule type" value="Genomic_DNA"/>
</dbReference>
<feature type="compositionally biased region" description="Low complexity" evidence="8">
    <location>
        <begin position="265"/>
        <end position="275"/>
    </location>
</feature>
<gene>
    <name evidence="11" type="ORF">SPI_03663</name>
</gene>
<dbReference type="InterPro" id="IPR021538">
    <property type="entry name" value="Syntaxin-5_N"/>
</dbReference>
<reference evidence="11 12" key="1">
    <citation type="journal article" date="2016" name="Genome Biol. Evol.">
        <title>Divergent and convergent evolution of fungal pathogenicity.</title>
        <authorList>
            <person name="Shang Y."/>
            <person name="Xiao G."/>
            <person name="Zheng P."/>
            <person name="Cen K."/>
            <person name="Zhan S."/>
            <person name="Wang C."/>
        </authorList>
    </citation>
    <scope>NUCLEOTIDE SEQUENCE [LARGE SCALE GENOMIC DNA]</scope>
    <source>
        <strain evidence="11 12">RCEF 264</strain>
    </source>
</reference>
<feature type="compositionally biased region" description="Low complexity" evidence="8">
    <location>
        <begin position="52"/>
        <end position="61"/>
    </location>
</feature>
<evidence type="ECO:0000313" key="12">
    <source>
        <dbReference type="Proteomes" id="UP000076874"/>
    </source>
</evidence>
<evidence type="ECO:0000256" key="2">
    <source>
        <dbReference type="ARBA" id="ARBA00009063"/>
    </source>
</evidence>
<dbReference type="GO" id="GO:0005484">
    <property type="term" value="F:SNAP receptor activity"/>
    <property type="evidence" value="ECO:0007669"/>
    <property type="project" value="TreeGrafter"/>
</dbReference>
<dbReference type="Proteomes" id="UP000076874">
    <property type="component" value="Unassembled WGS sequence"/>
</dbReference>
<dbReference type="STRING" id="1081102.A0A162ML07"/>
<comment type="subcellular location">
    <subcellularLocation>
        <location evidence="1">Membrane</location>
        <topology evidence="1">Single-pass type IV membrane protein</topology>
    </subcellularLocation>
</comment>
<dbReference type="InterPro" id="IPR010989">
    <property type="entry name" value="SNARE"/>
</dbReference>
<dbReference type="SUPFAM" id="SSF47661">
    <property type="entry name" value="t-snare proteins"/>
    <property type="match status" value="1"/>
</dbReference>
<dbReference type="GO" id="GO:0000149">
    <property type="term" value="F:SNARE binding"/>
    <property type="evidence" value="ECO:0007669"/>
    <property type="project" value="TreeGrafter"/>
</dbReference>
<keyword evidence="4 9" id="KW-0812">Transmembrane</keyword>
<dbReference type="Pfam" id="PF05739">
    <property type="entry name" value="SNARE"/>
    <property type="match status" value="1"/>
</dbReference>
<evidence type="ECO:0000256" key="1">
    <source>
        <dbReference type="ARBA" id="ARBA00004211"/>
    </source>
</evidence>
<dbReference type="GO" id="GO:0006906">
    <property type="term" value="P:vesicle fusion"/>
    <property type="evidence" value="ECO:0007669"/>
    <property type="project" value="TreeGrafter"/>
</dbReference>
<dbReference type="PROSITE" id="PS50192">
    <property type="entry name" value="T_SNARE"/>
    <property type="match status" value="1"/>
</dbReference>
<organism evidence="11 12">
    <name type="scientific">Niveomyces insectorum RCEF 264</name>
    <dbReference type="NCBI Taxonomy" id="1081102"/>
    <lineage>
        <taxon>Eukaryota</taxon>
        <taxon>Fungi</taxon>
        <taxon>Dikarya</taxon>
        <taxon>Ascomycota</taxon>
        <taxon>Pezizomycotina</taxon>
        <taxon>Sordariomycetes</taxon>
        <taxon>Hypocreomycetidae</taxon>
        <taxon>Hypocreales</taxon>
        <taxon>Cordycipitaceae</taxon>
        <taxon>Niveomyces</taxon>
    </lineage>
</organism>
<dbReference type="GO" id="GO:0031201">
    <property type="term" value="C:SNARE complex"/>
    <property type="evidence" value="ECO:0007669"/>
    <property type="project" value="TreeGrafter"/>
</dbReference>
<sequence>MAVSRVQDRTVEFHAVVQQAARRQAQTKGGATTAQKKRAMMFGGGDARSPYQQHQQQQQQQPLLGSGGYGDDAAAATHGAPGSGPGGGGSTRSEFARRAAEIGRGISSTMAKLERLALLAKRKSMFDDKATEVNELTFVVKQNLASLNQQISALQGLTRQQQPQGNGKSEEGEHRKNVVFLLQDRLTGVSANFKEVLEVRTKNLQSTRARTDNFISQVAPHPSTPSAAAAAALHQQSVSPLYTAASASGSAAGTGGRNTPILRNGVSSSAPPGLLGSSGGGGGGGSDLLSLNPVVSDQQLMLMEEAQPTNAYIQQRGEAIEAIEATITELGSIFGQLASMVSEQSEMIERIDANTEAVVDNVQGAQKELLKYWGRVSGNRWLIAKMFGVLMIFFLLWVLIAG</sequence>